<name>A0A428BPU8_STROR</name>
<dbReference type="OrthoDB" id="2223678at2"/>
<proteinExistence type="predicted"/>
<evidence type="ECO:0000313" key="1">
    <source>
        <dbReference type="EMBL" id="RSI66403.1"/>
    </source>
</evidence>
<evidence type="ECO:0000313" key="2">
    <source>
        <dbReference type="Proteomes" id="UP000272252"/>
    </source>
</evidence>
<gene>
    <name evidence="1" type="ORF">D8862_01395</name>
</gene>
<organism evidence="1 2">
    <name type="scientific">Streptococcus oralis</name>
    <dbReference type="NCBI Taxonomy" id="1303"/>
    <lineage>
        <taxon>Bacteria</taxon>
        <taxon>Bacillati</taxon>
        <taxon>Bacillota</taxon>
        <taxon>Bacilli</taxon>
        <taxon>Lactobacillales</taxon>
        <taxon>Streptococcaceae</taxon>
        <taxon>Streptococcus</taxon>
    </lineage>
</organism>
<dbReference type="EMBL" id="RJNK01000001">
    <property type="protein sequence ID" value="RSI66403.1"/>
    <property type="molecule type" value="Genomic_DNA"/>
</dbReference>
<dbReference type="RefSeq" id="WP_125448418.1">
    <property type="nucleotide sequence ID" value="NZ_RJNK01000001.1"/>
</dbReference>
<reference evidence="1 2" key="1">
    <citation type="submission" date="2018-11" db="EMBL/GenBank/DDBJ databases">
        <title>Species Designations Belie Phenotypic and Genotypic Heterogeneity in Oral Streptococci.</title>
        <authorList>
            <person name="Velsko I."/>
        </authorList>
    </citation>
    <scope>NUCLEOTIDE SEQUENCE [LARGE SCALE GENOMIC DNA]</scope>
    <source>
        <strain evidence="1 2">BCC59</strain>
    </source>
</reference>
<accession>A0A428BPU8</accession>
<protein>
    <submittedName>
        <fullName evidence="1">Uncharacterized protein</fullName>
    </submittedName>
</protein>
<comment type="caution">
    <text evidence="1">The sequence shown here is derived from an EMBL/GenBank/DDBJ whole genome shotgun (WGS) entry which is preliminary data.</text>
</comment>
<dbReference type="Proteomes" id="UP000272252">
    <property type="component" value="Unassembled WGS sequence"/>
</dbReference>
<sequence>MENKNIGEKISELKNFLKDCDWEFKKYIASDVYNSLLENEDTIIDALNTVKEFYATESLILTCGKDVDVVALKESISQVSELHDLLLKLEFIYVYKLTDILEIPNCSDNSDRLLEFIILCRRIEEILFFLWDVFDRYWDNFFENMYEFDWYYWRTRRDLRENLVHGVLDERGIKFLIFLTRNLSKVFSGRINALQNSMLSLDGSLHFVNISNTRIFHKRFPQRIKKYLSNLDDKIYKKAFESSNISCYATIEFDGEKYIAVNGIALDGNKNRILNEFKKVLESFGKKSVKIVDIADGVRYYLNDLKRHIEYKDFVSQNVDKKNRRMFTCCERKLFAKLREENNGVEIKDISTRQKIHLSTTKSPCAMCQREIKVNSYKINTSTLDTTPQNMDLTAYDTIAEGIFDRI</sequence>
<dbReference type="AlphaFoldDB" id="A0A428BPU8"/>